<organism evidence="11">
    <name type="scientific">Drosophila sechellia</name>
    <name type="common">Fruit fly</name>
    <dbReference type="NCBI Taxonomy" id="7238"/>
    <lineage>
        <taxon>Eukaryota</taxon>
        <taxon>Metazoa</taxon>
        <taxon>Ecdysozoa</taxon>
        <taxon>Arthropoda</taxon>
        <taxon>Hexapoda</taxon>
        <taxon>Insecta</taxon>
        <taxon>Pterygota</taxon>
        <taxon>Neoptera</taxon>
        <taxon>Endopterygota</taxon>
        <taxon>Diptera</taxon>
        <taxon>Brachycera</taxon>
        <taxon>Muscomorpha</taxon>
        <taxon>Ephydroidea</taxon>
        <taxon>Drosophilidae</taxon>
        <taxon>Drosophila</taxon>
        <taxon>Sophophora</taxon>
    </lineage>
</organism>
<dbReference type="STRING" id="7238.B4HXC0"/>
<keyword evidence="11" id="KW-1185">Reference proteome</keyword>
<dbReference type="Proteomes" id="UP000001292">
    <property type="component" value="Unassembled WGS sequence"/>
</dbReference>
<evidence type="ECO:0000256" key="7">
    <source>
        <dbReference type="RuleBase" id="RU004168"/>
    </source>
</evidence>
<dbReference type="PANTHER" id="PTHR10029">
    <property type="entry name" value="ACYLPHOSPHATASE"/>
    <property type="match status" value="1"/>
</dbReference>
<gene>
    <name evidence="10" type="primary">Dsec\GM15374</name>
    <name evidence="10" type="ORF">Dsec_GM15374</name>
</gene>
<reference evidence="10 11" key="1">
    <citation type="journal article" date="2007" name="Nature">
        <title>Evolution of genes and genomes on the Drosophila phylogeny.</title>
        <authorList>
            <consortium name="Drosophila 12 Genomes Consortium"/>
            <person name="Clark A.G."/>
            <person name="Eisen M.B."/>
            <person name="Smith D.R."/>
            <person name="Bergman C.M."/>
            <person name="Oliver B."/>
            <person name="Markow T.A."/>
            <person name="Kaufman T.C."/>
            <person name="Kellis M."/>
            <person name="Gelbart W."/>
            <person name="Iyer V.N."/>
            <person name="Pollard D.A."/>
            <person name="Sackton T.B."/>
            <person name="Larracuente A.M."/>
            <person name="Singh N.D."/>
            <person name="Abad J.P."/>
            <person name="Abt D.N."/>
            <person name="Adryan B."/>
            <person name="Aguade M."/>
            <person name="Akashi H."/>
            <person name="Anderson W.W."/>
            <person name="Aquadro C.F."/>
            <person name="Ardell D.H."/>
            <person name="Arguello R."/>
            <person name="Artieri C.G."/>
            <person name="Barbash D.A."/>
            <person name="Barker D."/>
            <person name="Barsanti P."/>
            <person name="Batterham P."/>
            <person name="Batzoglou S."/>
            <person name="Begun D."/>
            <person name="Bhutkar A."/>
            <person name="Blanco E."/>
            <person name="Bosak S.A."/>
            <person name="Bradley R.K."/>
            <person name="Brand A.D."/>
            <person name="Brent M.R."/>
            <person name="Brooks A.N."/>
            <person name="Brown R.H."/>
            <person name="Butlin R.K."/>
            <person name="Caggese C."/>
            <person name="Calvi B.R."/>
            <person name="Bernardo de Carvalho A."/>
            <person name="Caspi A."/>
            <person name="Castrezana S."/>
            <person name="Celniker S.E."/>
            <person name="Chang J.L."/>
            <person name="Chapple C."/>
            <person name="Chatterji S."/>
            <person name="Chinwalla A."/>
            <person name="Civetta A."/>
            <person name="Clifton S.W."/>
            <person name="Comeron J.M."/>
            <person name="Costello J.C."/>
            <person name="Coyne J.A."/>
            <person name="Daub J."/>
            <person name="David R.G."/>
            <person name="Delcher A.L."/>
            <person name="Delehaunty K."/>
            <person name="Do C.B."/>
            <person name="Ebling H."/>
            <person name="Edwards K."/>
            <person name="Eickbush T."/>
            <person name="Evans J.D."/>
            <person name="Filipski A."/>
            <person name="Findeiss S."/>
            <person name="Freyhult E."/>
            <person name="Fulton L."/>
            <person name="Fulton R."/>
            <person name="Garcia A.C."/>
            <person name="Gardiner A."/>
            <person name="Garfield D.A."/>
            <person name="Garvin B.E."/>
            <person name="Gibson G."/>
            <person name="Gilbert D."/>
            <person name="Gnerre S."/>
            <person name="Godfrey J."/>
            <person name="Good R."/>
            <person name="Gotea V."/>
            <person name="Gravely B."/>
            <person name="Greenberg A.J."/>
            <person name="Griffiths-Jones S."/>
            <person name="Gross S."/>
            <person name="Guigo R."/>
            <person name="Gustafson E.A."/>
            <person name="Haerty W."/>
            <person name="Hahn M.W."/>
            <person name="Halligan D.L."/>
            <person name="Halpern A.L."/>
            <person name="Halter G.M."/>
            <person name="Han M.V."/>
            <person name="Heger A."/>
            <person name="Hillier L."/>
            <person name="Hinrichs A.S."/>
            <person name="Holmes I."/>
            <person name="Hoskins R.A."/>
            <person name="Hubisz M.J."/>
            <person name="Hultmark D."/>
            <person name="Huntley M.A."/>
            <person name="Jaffe D.B."/>
            <person name="Jagadeeshan S."/>
            <person name="Jeck W.R."/>
            <person name="Johnson J."/>
            <person name="Jones C.D."/>
            <person name="Jordan W.C."/>
            <person name="Karpen G.H."/>
            <person name="Kataoka E."/>
            <person name="Keightley P.D."/>
            <person name="Kheradpour P."/>
            <person name="Kirkness E.F."/>
            <person name="Koerich L.B."/>
            <person name="Kristiansen K."/>
            <person name="Kudrna D."/>
            <person name="Kulathinal R.J."/>
            <person name="Kumar S."/>
            <person name="Kwok R."/>
            <person name="Lander E."/>
            <person name="Langley C.H."/>
            <person name="Lapoint R."/>
            <person name="Lazzaro B.P."/>
            <person name="Lee S.J."/>
            <person name="Levesque L."/>
            <person name="Li R."/>
            <person name="Lin C.F."/>
            <person name="Lin M.F."/>
            <person name="Lindblad-Toh K."/>
            <person name="Llopart A."/>
            <person name="Long M."/>
            <person name="Low L."/>
            <person name="Lozovsky E."/>
            <person name="Lu J."/>
            <person name="Luo M."/>
            <person name="Machado C.A."/>
            <person name="Makalowski W."/>
            <person name="Marzo M."/>
            <person name="Matsuda M."/>
            <person name="Matzkin L."/>
            <person name="McAllister B."/>
            <person name="McBride C.S."/>
            <person name="McKernan B."/>
            <person name="McKernan K."/>
            <person name="Mendez-Lago M."/>
            <person name="Minx P."/>
            <person name="Mollenhauer M.U."/>
            <person name="Montooth K."/>
            <person name="Mount S.M."/>
            <person name="Mu X."/>
            <person name="Myers E."/>
            <person name="Negre B."/>
            <person name="Newfeld S."/>
            <person name="Nielsen R."/>
            <person name="Noor M.A."/>
            <person name="O'Grady P."/>
            <person name="Pachter L."/>
            <person name="Papaceit M."/>
            <person name="Parisi M.J."/>
            <person name="Parisi M."/>
            <person name="Parts L."/>
            <person name="Pedersen J.S."/>
            <person name="Pesole G."/>
            <person name="Phillippy A.M."/>
            <person name="Ponting C.P."/>
            <person name="Pop M."/>
            <person name="Porcelli D."/>
            <person name="Powell J.R."/>
            <person name="Prohaska S."/>
            <person name="Pruitt K."/>
            <person name="Puig M."/>
            <person name="Quesneville H."/>
            <person name="Ram K.R."/>
            <person name="Rand D."/>
            <person name="Rasmussen M.D."/>
            <person name="Reed L.K."/>
            <person name="Reenan R."/>
            <person name="Reily A."/>
            <person name="Remington K.A."/>
            <person name="Rieger T.T."/>
            <person name="Ritchie M.G."/>
            <person name="Robin C."/>
            <person name="Rogers Y.H."/>
            <person name="Rohde C."/>
            <person name="Rozas J."/>
            <person name="Rubenfield M.J."/>
            <person name="Ruiz A."/>
            <person name="Russo S."/>
            <person name="Salzberg S.L."/>
            <person name="Sanchez-Gracia A."/>
            <person name="Saranga D.J."/>
            <person name="Sato H."/>
            <person name="Schaeffer S.W."/>
            <person name="Schatz M.C."/>
            <person name="Schlenke T."/>
            <person name="Schwartz R."/>
            <person name="Segarra C."/>
            <person name="Singh R.S."/>
            <person name="Sirot L."/>
            <person name="Sirota M."/>
            <person name="Sisneros N.B."/>
            <person name="Smith C.D."/>
            <person name="Smith T.F."/>
            <person name="Spieth J."/>
            <person name="Stage D.E."/>
            <person name="Stark A."/>
            <person name="Stephan W."/>
            <person name="Strausberg R.L."/>
            <person name="Strempel S."/>
            <person name="Sturgill D."/>
            <person name="Sutton G."/>
            <person name="Sutton G.G."/>
            <person name="Tao W."/>
            <person name="Teichmann S."/>
            <person name="Tobari Y.N."/>
            <person name="Tomimura Y."/>
            <person name="Tsolas J.M."/>
            <person name="Valente V.L."/>
            <person name="Venter E."/>
            <person name="Venter J.C."/>
            <person name="Vicario S."/>
            <person name="Vieira F.G."/>
            <person name="Vilella A.J."/>
            <person name="Villasante A."/>
            <person name="Walenz B."/>
            <person name="Wang J."/>
            <person name="Wasserman M."/>
            <person name="Watts T."/>
            <person name="Wilson D."/>
            <person name="Wilson R.K."/>
            <person name="Wing R.A."/>
            <person name="Wolfner M.F."/>
            <person name="Wong A."/>
            <person name="Wong G.K."/>
            <person name="Wu C.I."/>
            <person name="Wu G."/>
            <person name="Yamamoto D."/>
            <person name="Yang H.P."/>
            <person name="Yang S.P."/>
            <person name="Yorke J.A."/>
            <person name="Yoshida K."/>
            <person name="Zdobnov E."/>
            <person name="Zhang P."/>
            <person name="Zhang Y."/>
            <person name="Zimin A.V."/>
            <person name="Baldwin J."/>
            <person name="Abdouelleil A."/>
            <person name="Abdulkadir J."/>
            <person name="Abebe A."/>
            <person name="Abera B."/>
            <person name="Abreu J."/>
            <person name="Acer S.C."/>
            <person name="Aftuck L."/>
            <person name="Alexander A."/>
            <person name="An P."/>
            <person name="Anderson E."/>
            <person name="Anderson S."/>
            <person name="Arachi H."/>
            <person name="Azer M."/>
            <person name="Bachantsang P."/>
            <person name="Barry A."/>
            <person name="Bayul T."/>
            <person name="Berlin A."/>
            <person name="Bessette D."/>
            <person name="Bloom T."/>
            <person name="Blye J."/>
            <person name="Boguslavskiy L."/>
            <person name="Bonnet C."/>
            <person name="Boukhgalter B."/>
            <person name="Bourzgui I."/>
            <person name="Brown A."/>
            <person name="Cahill P."/>
            <person name="Channer S."/>
            <person name="Cheshatsang Y."/>
            <person name="Chuda L."/>
            <person name="Citroen M."/>
            <person name="Collymore A."/>
            <person name="Cooke P."/>
            <person name="Costello M."/>
            <person name="D'Aco K."/>
            <person name="Daza R."/>
            <person name="De Haan G."/>
            <person name="DeGray S."/>
            <person name="DeMaso C."/>
            <person name="Dhargay N."/>
            <person name="Dooley K."/>
            <person name="Dooley E."/>
            <person name="Doricent M."/>
            <person name="Dorje P."/>
            <person name="Dorjee K."/>
            <person name="Dupes A."/>
            <person name="Elong R."/>
            <person name="Falk J."/>
            <person name="Farina A."/>
            <person name="Faro S."/>
            <person name="Ferguson D."/>
            <person name="Fisher S."/>
            <person name="Foley C.D."/>
            <person name="Franke A."/>
            <person name="Friedrich D."/>
            <person name="Gadbois L."/>
            <person name="Gearin G."/>
            <person name="Gearin C.R."/>
            <person name="Giannoukos G."/>
            <person name="Goode T."/>
            <person name="Graham J."/>
            <person name="Grandbois E."/>
            <person name="Grewal S."/>
            <person name="Gyaltsen K."/>
            <person name="Hafez N."/>
            <person name="Hagos B."/>
            <person name="Hall J."/>
            <person name="Henson C."/>
            <person name="Hollinger A."/>
            <person name="Honan T."/>
            <person name="Huard M.D."/>
            <person name="Hughes L."/>
            <person name="Hurhula B."/>
            <person name="Husby M.E."/>
            <person name="Kamat A."/>
            <person name="Kanga B."/>
            <person name="Kashin S."/>
            <person name="Khazanovich D."/>
            <person name="Kisner P."/>
            <person name="Lance K."/>
            <person name="Lara M."/>
            <person name="Lee W."/>
            <person name="Lennon N."/>
            <person name="Letendre F."/>
            <person name="LeVine R."/>
            <person name="Lipovsky A."/>
            <person name="Liu X."/>
            <person name="Liu J."/>
            <person name="Liu S."/>
            <person name="Lokyitsang T."/>
            <person name="Lokyitsang Y."/>
            <person name="Lubonja R."/>
            <person name="Lui A."/>
            <person name="MacDonald P."/>
            <person name="Magnisalis V."/>
            <person name="Maru K."/>
            <person name="Matthews C."/>
            <person name="McCusker W."/>
            <person name="McDonough S."/>
            <person name="Mehta T."/>
            <person name="Meldrim J."/>
            <person name="Meneus L."/>
            <person name="Mihai O."/>
            <person name="Mihalev A."/>
            <person name="Mihova T."/>
            <person name="Mittelman R."/>
            <person name="Mlenga V."/>
            <person name="Montmayeur A."/>
            <person name="Mulrain L."/>
            <person name="Navidi A."/>
            <person name="Naylor J."/>
            <person name="Negash T."/>
            <person name="Nguyen T."/>
            <person name="Nguyen N."/>
            <person name="Nicol R."/>
            <person name="Norbu C."/>
            <person name="Norbu N."/>
            <person name="Novod N."/>
            <person name="O'Neill B."/>
            <person name="Osman S."/>
            <person name="Markiewicz E."/>
            <person name="Oyono O.L."/>
            <person name="Patti C."/>
            <person name="Phunkhang P."/>
            <person name="Pierre F."/>
            <person name="Priest M."/>
            <person name="Raghuraman S."/>
            <person name="Rege F."/>
            <person name="Reyes R."/>
            <person name="Rise C."/>
            <person name="Rogov P."/>
            <person name="Ross K."/>
            <person name="Ryan E."/>
            <person name="Settipalli S."/>
            <person name="Shea T."/>
            <person name="Sherpa N."/>
            <person name="Shi L."/>
            <person name="Shih D."/>
            <person name="Sparrow T."/>
            <person name="Spaulding J."/>
            <person name="Stalker J."/>
            <person name="Stange-Thomann N."/>
            <person name="Stavropoulos S."/>
            <person name="Stone C."/>
            <person name="Strader C."/>
            <person name="Tesfaye S."/>
            <person name="Thomson T."/>
            <person name="Thoulutsang Y."/>
            <person name="Thoulutsang D."/>
            <person name="Topham K."/>
            <person name="Topping I."/>
            <person name="Tsamla T."/>
            <person name="Vassiliev H."/>
            <person name="Vo A."/>
            <person name="Wangchuk T."/>
            <person name="Wangdi T."/>
            <person name="Weiand M."/>
            <person name="Wilkinson J."/>
            <person name="Wilson A."/>
            <person name="Yadav S."/>
            <person name="Young G."/>
            <person name="Yu Q."/>
            <person name="Zembek L."/>
            <person name="Zhong D."/>
            <person name="Zimmer A."/>
            <person name="Zwirko Z."/>
            <person name="Jaffe D.B."/>
            <person name="Alvarez P."/>
            <person name="Brockman W."/>
            <person name="Butler J."/>
            <person name="Chin C."/>
            <person name="Gnerre S."/>
            <person name="Grabherr M."/>
            <person name="Kleber M."/>
            <person name="Mauceli E."/>
            <person name="MacCallum I."/>
        </authorList>
    </citation>
    <scope>NUCLEOTIDE SEQUENCE [LARGE SCALE GENOMIC DNA]</scope>
    <source>
        <strain evidence="11">Rob3c / Tucson 14021-0248.25</strain>
    </source>
</reference>
<dbReference type="FunFam" id="3.30.70.100:FF:000011">
    <property type="entry name" value="Acylphosphatase"/>
    <property type="match status" value="1"/>
</dbReference>
<feature type="domain" description="Acylphosphatase-like" evidence="9">
    <location>
        <begin position="8"/>
        <end position="98"/>
    </location>
</feature>
<dbReference type="PROSITE" id="PS00151">
    <property type="entry name" value="ACYLPHOSPHATASE_2"/>
    <property type="match status" value="1"/>
</dbReference>
<dbReference type="KEGG" id="dse:6611221"/>
<dbReference type="PhylomeDB" id="B4HXC0"/>
<feature type="region of interest" description="Disordered" evidence="8">
    <location>
        <begin position="91"/>
        <end position="120"/>
    </location>
</feature>
<evidence type="ECO:0000313" key="10">
    <source>
        <dbReference type="EMBL" id="EDW51700.1"/>
    </source>
</evidence>
<keyword evidence="3 5" id="KW-0378">Hydrolase</keyword>
<proteinExistence type="inferred from homology"/>
<dbReference type="InterPro" id="IPR001792">
    <property type="entry name" value="Acylphosphatase-like_dom"/>
</dbReference>
<dbReference type="OMA" id="HAIMAEN"/>
<feature type="compositionally biased region" description="Polar residues" evidence="8">
    <location>
        <begin position="111"/>
        <end position="120"/>
    </location>
</feature>
<comment type="similarity">
    <text evidence="1 7">Belongs to the acylphosphatase family.</text>
</comment>
<dbReference type="OrthoDB" id="7961613at2759"/>
<accession>B4HXC0</accession>
<comment type="catalytic activity">
    <reaction evidence="4 5 6">
        <text>an acyl phosphate + H2O = a carboxylate + phosphate + H(+)</text>
        <dbReference type="Rhea" id="RHEA:14965"/>
        <dbReference type="ChEBI" id="CHEBI:15377"/>
        <dbReference type="ChEBI" id="CHEBI:15378"/>
        <dbReference type="ChEBI" id="CHEBI:29067"/>
        <dbReference type="ChEBI" id="CHEBI:43474"/>
        <dbReference type="ChEBI" id="CHEBI:59918"/>
        <dbReference type="EC" id="3.6.1.7"/>
    </reaction>
</comment>
<evidence type="ECO:0000256" key="1">
    <source>
        <dbReference type="ARBA" id="ARBA00005614"/>
    </source>
</evidence>
<dbReference type="PROSITE" id="PS00150">
    <property type="entry name" value="ACYLPHOSPHATASE_1"/>
    <property type="match status" value="1"/>
</dbReference>
<dbReference type="PROSITE" id="PS51160">
    <property type="entry name" value="ACYLPHOSPHATASE_3"/>
    <property type="match status" value="1"/>
</dbReference>
<feature type="active site" evidence="5">
    <location>
        <position position="23"/>
    </location>
</feature>
<dbReference type="GO" id="GO:0003998">
    <property type="term" value="F:acylphosphatase activity"/>
    <property type="evidence" value="ECO:0007669"/>
    <property type="project" value="UniProtKB-EC"/>
</dbReference>
<dbReference type="EC" id="3.6.1.7" evidence="2 5"/>
<name>B4HXC0_DROSE</name>
<dbReference type="InterPro" id="IPR036046">
    <property type="entry name" value="Acylphosphatase-like_dom_sf"/>
</dbReference>
<dbReference type="InterPro" id="IPR020456">
    <property type="entry name" value="Acylphosphatase"/>
</dbReference>
<evidence type="ECO:0000256" key="3">
    <source>
        <dbReference type="ARBA" id="ARBA00022801"/>
    </source>
</evidence>
<evidence type="ECO:0000259" key="9">
    <source>
        <dbReference type="PROSITE" id="PS51160"/>
    </source>
</evidence>
<dbReference type="AlphaFoldDB" id="B4HXC0"/>
<dbReference type="HOGENOM" id="CLU_141932_0_1_1"/>
<dbReference type="PRINTS" id="PR00112">
    <property type="entry name" value="ACYLPHPHTASE"/>
</dbReference>
<evidence type="ECO:0000256" key="5">
    <source>
        <dbReference type="PROSITE-ProRule" id="PRU00520"/>
    </source>
</evidence>
<dbReference type="Gene3D" id="3.30.70.100">
    <property type="match status" value="1"/>
</dbReference>
<feature type="compositionally biased region" description="Basic and acidic residues" evidence="8">
    <location>
        <begin position="96"/>
        <end position="109"/>
    </location>
</feature>
<evidence type="ECO:0000256" key="2">
    <source>
        <dbReference type="ARBA" id="ARBA00012150"/>
    </source>
</evidence>
<evidence type="ECO:0000256" key="4">
    <source>
        <dbReference type="ARBA" id="ARBA00047645"/>
    </source>
</evidence>
<dbReference type="SUPFAM" id="SSF54975">
    <property type="entry name" value="Acylphosphatase/BLUF domain-like"/>
    <property type="match status" value="1"/>
</dbReference>
<evidence type="ECO:0000256" key="6">
    <source>
        <dbReference type="RuleBase" id="RU000553"/>
    </source>
</evidence>
<dbReference type="PANTHER" id="PTHR10029:SF3">
    <property type="entry name" value="ACYLPHOSPHATASE-RELATED"/>
    <property type="match status" value="1"/>
</dbReference>
<evidence type="ECO:0000313" key="11">
    <source>
        <dbReference type="Proteomes" id="UP000001292"/>
    </source>
</evidence>
<feature type="active site" evidence="5">
    <location>
        <position position="41"/>
    </location>
</feature>
<evidence type="ECO:0000256" key="8">
    <source>
        <dbReference type="SAM" id="MobiDB-lite"/>
    </source>
</evidence>
<protein>
    <recommendedName>
        <fullName evidence="2 5">Acylphosphatase</fullName>
        <ecNumber evidence="2 5">3.6.1.7</ecNumber>
    </recommendedName>
</protein>
<sequence length="120" mass="13763">MANQNVHSCEFEVFGRVQGVNFRRHALRKAKILGLRGWCMNSSRGTVKGYIEGRPAEMDVMKEWLRTTGSPLSSIEKVEFSSQRERDRYGYANFHIKPDPHENRADHEGFGSSSSHNDSY</sequence>
<dbReference type="Pfam" id="PF00708">
    <property type="entry name" value="Acylphosphatase"/>
    <property type="match status" value="1"/>
</dbReference>
<dbReference type="InterPro" id="IPR017968">
    <property type="entry name" value="Acylphosphatase_CS"/>
</dbReference>
<dbReference type="EMBL" id="CH480818">
    <property type="protein sequence ID" value="EDW51700.1"/>
    <property type="molecule type" value="Genomic_DNA"/>
</dbReference>